<accession>A0A5N6TJI2</accession>
<sequence>MGAAIDHVFGNKQVRSKEGSKFSILHHNPCQSPYLTPPQTDTPTHFRTRTATVTPR</sequence>
<gene>
    <name evidence="2" type="ORF">BDV25DRAFT_162322</name>
</gene>
<keyword evidence="3" id="KW-1185">Reference proteome</keyword>
<organism evidence="2 3">
    <name type="scientific">Aspergillus avenaceus</name>
    <dbReference type="NCBI Taxonomy" id="36643"/>
    <lineage>
        <taxon>Eukaryota</taxon>
        <taxon>Fungi</taxon>
        <taxon>Dikarya</taxon>
        <taxon>Ascomycota</taxon>
        <taxon>Pezizomycotina</taxon>
        <taxon>Eurotiomycetes</taxon>
        <taxon>Eurotiomycetidae</taxon>
        <taxon>Eurotiales</taxon>
        <taxon>Aspergillaceae</taxon>
        <taxon>Aspergillus</taxon>
        <taxon>Aspergillus subgen. Circumdati</taxon>
    </lineage>
</organism>
<evidence type="ECO:0000313" key="3">
    <source>
        <dbReference type="Proteomes" id="UP000325780"/>
    </source>
</evidence>
<proteinExistence type="predicted"/>
<feature type="region of interest" description="Disordered" evidence="1">
    <location>
        <begin position="29"/>
        <end position="56"/>
    </location>
</feature>
<reference evidence="2 3" key="1">
    <citation type="submission" date="2019-04" db="EMBL/GenBank/DDBJ databases">
        <title>Friends and foes A comparative genomics study of 23 Aspergillus species from section Flavi.</title>
        <authorList>
            <consortium name="DOE Joint Genome Institute"/>
            <person name="Kjaerbolling I."/>
            <person name="Vesth T."/>
            <person name="Frisvad J.C."/>
            <person name="Nybo J.L."/>
            <person name="Theobald S."/>
            <person name="Kildgaard S."/>
            <person name="Isbrandt T."/>
            <person name="Kuo A."/>
            <person name="Sato A."/>
            <person name="Lyhne E.K."/>
            <person name="Kogle M.E."/>
            <person name="Wiebenga A."/>
            <person name="Kun R.S."/>
            <person name="Lubbers R.J."/>
            <person name="Makela M.R."/>
            <person name="Barry K."/>
            <person name="Chovatia M."/>
            <person name="Clum A."/>
            <person name="Daum C."/>
            <person name="Haridas S."/>
            <person name="He G."/>
            <person name="LaButti K."/>
            <person name="Lipzen A."/>
            <person name="Mondo S."/>
            <person name="Riley R."/>
            <person name="Salamov A."/>
            <person name="Simmons B.A."/>
            <person name="Magnuson J.K."/>
            <person name="Henrissat B."/>
            <person name="Mortensen U.H."/>
            <person name="Larsen T.O."/>
            <person name="Devries R.P."/>
            <person name="Grigoriev I.V."/>
            <person name="Machida M."/>
            <person name="Baker S.E."/>
            <person name="Andersen M.R."/>
        </authorList>
    </citation>
    <scope>NUCLEOTIDE SEQUENCE [LARGE SCALE GENOMIC DNA]</scope>
    <source>
        <strain evidence="2 3">IBT 18842</strain>
    </source>
</reference>
<dbReference type="Proteomes" id="UP000325780">
    <property type="component" value="Unassembled WGS sequence"/>
</dbReference>
<evidence type="ECO:0000313" key="2">
    <source>
        <dbReference type="EMBL" id="KAE8146506.1"/>
    </source>
</evidence>
<protein>
    <submittedName>
        <fullName evidence="2">Uncharacterized protein</fullName>
    </submittedName>
</protein>
<dbReference type="AlphaFoldDB" id="A0A5N6TJI2"/>
<evidence type="ECO:0000256" key="1">
    <source>
        <dbReference type="SAM" id="MobiDB-lite"/>
    </source>
</evidence>
<name>A0A5N6TJI2_ASPAV</name>
<dbReference type="EMBL" id="ML742258">
    <property type="protein sequence ID" value="KAE8146506.1"/>
    <property type="molecule type" value="Genomic_DNA"/>
</dbReference>